<sequence length="168" mass="17996">MSTNPSSTDSPSTEPSTQPGPELLAERSLLGISVHLIGAIPLWGILIPGLLYRYSSHEFTRANARIALNWQTIVTAAWVVALAGLFGLAGLTDRIALPGALETVLSLPVLAAVIAVFVLSWVNVVFPLIGMGKAVFGDVWAYPMVPDVVRFVTTRTRVGSDDRRTNAE</sequence>
<evidence type="ECO:0008006" key="9">
    <source>
        <dbReference type="Google" id="ProtNLM"/>
    </source>
</evidence>
<evidence type="ECO:0000313" key="8">
    <source>
        <dbReference type="Proteomes" id="UP000011602"/>
    </source>
</evidence>
<feature type="transmembrane region" description="Helical" evidence="6">
    <location>
        <begin position="104"/>
        <end position="126"/>
    </location>
</feature>
<dbReference type="OrthoDB" id="187449at2157"/>
<feature type="compositionally biased region" description="Low complexity" evidence="5">
    <location>
        <begin position="1"/>
        <end position="19"/>
    </location>
</feature>
<evidence type="ECO:0000256" key="3">
    <source>
        <dbReference type="ARBA" id="ARBA00022989"/>
    </source>
</evidence>
<keyword evidence="2 6" id="KW-0812">Transmembrane</keyword>
<evidence type="ECO:0000256" key="1">
    <source>
        <dbReference type="ARBA" id="ARBA00004141"/>
    </source>
</evidence>
<feature type="transmembrane region" description="Helical" evidence="6">
    <location>
        <begin position="73"/>
        <end position="92"/>
    </location>
</feature>
<keyword evidence="8" id="KW-1185">Reference proteome</keyword>
<comment type="subcellular location">
    <subcellularLocation>
        <location evidence="1">Membrane</location>
        <topology evidence="1">Multi-pass membrane protein</topology>
    </subcellularLocation>
</comment>
<feature type="region of interest" description="Disordered" evidence="5">
    <location>
        <begin position="1"/>
        <end position="20"/>
    </location>
</feature>
<proteinExistence type="predicted"/>
<dbReference type="Pfam" id="PF09685">
    <property type="entry name" value="MamF_MmsF"/>
    <property type="match status" value="1"/>
</dbReference>
<keyword evidence="3 6" id="KW-1133">Transmembrane helix</keyword>
<dbReference type="RefSeq" id="WP_007260664.1">
    <property type="nucleotide sequence ID" value="NZ_AOHZ01000081.1"/>
</dbReference>
<dbReference type="eggNOG" id="arCOG06382">
    <property type="taxonomic scope" value="Archaea"/>
</dbReference>
<evidence type="ECO:0000256" key="2">
    <source>
        <dbReference type="ARBA" id="ARBA00022692"/>
    </source>
</evidence>
<feature type="transmembrane region" description="Helical" evidence="6">
    <location>
        <begin position="29"/>
        <end position="52"/>
    </location>
</feature>
<comment type="caution">
    <text evidence="7">The sequence shown here is derived from an EMBL/GenBank/DDBJ whole genome shotgun (WGS) entry which is preliminary data.</text>
</comment>
<evidence type="ECO:0000256" key="4">
    <source>
        <dbReference type="ARBA" id="ARBA00023136"/>
    </source>
</evidence>
<dbReference type="EMBL" id="AOHZ01000081">
    <property type="protein sequence ID" value="ELY51651.1"/>
    <property type="molecule type" value="Genomic_DNA"/>
</dbReference>
<dbReference type="InterPro" id="IPR019109">
    <property type="entry name" value="MamF_MmsF"/>
</dbReference>
<evidence type="ECO:0000256" key="6">
    <source>
        <dbReference type="SAM" id="Phobius"/>
    </source>
</evidence>
<dbReference type="Proteomes" id="UP000011602">
    <property type="component" value="Unassembled WGS sequence"/>
</dbReference>
<evidence type="ECO:0000256" key="5">
    <source>
        <dbReference type="SAM" id="MobiDB-lite"/>
    </source>
</evidence>
<reference evidence="7 8" key="1">
    <citation type="journal article" date="2014" name="PLoS Genet.">
        <title>Phylogenetically driven sequencing of extremely halophilic archaea reveals strategies for static and dynamic osmo-response.</title>
        <authorList>
            <person name="Becker E.A."/>
            <person name="Seitzer P.M."/>
            <person name="Tritt A."/>
            <person name="Larsen D."/>
            <person name="Krusor M."/>
            <person name="Yao A.I."/>
            <person name="Wu D."/>
            <person name="Madern D."/>
            <person name="Eisen J.A."/>
            <person name="Darling A.E."/>
            <person name="Facciotti M.T."/>
        </authorList>
    </citation>
    <scope>NUCLEOTIDE SEQUENCE [LARGE SCALE GENOMIC DNA]</scope>
    <source>
        <strain evidence="7 8">JCM 12255</strain>
    </source>
</reference>
<gene>
    <name evidence="7" type="ORF">C493_17016</name>
</gene>
<evidence type="ECO:0000313" key="7">
    <source>
        <dbReference type="EMBL" id="ELY51651.1"/>
    </source>
</evidence>
<keyword evidence="4 6" id="KW-0472">Membrane</keyword>
<protein>
    <recommendedName>
        <fullName evidence="9">DUF4870 domain-containing protein</fullName>
    </recommendedName>
</protein>
<name>L9WR28_9EURY</name>
<accession>L9WR28</accession>
<organism evidence="7 8">
    <name type="scientific">Natronolimnohabitans innermongolicus JCM 12255</name>
    <dbReference type="NCBI Taxonomy" id="1227499"/>
    <lineage>
        <taxon>Archaea</taxon>
        <taxon>Methanobacteriati</taxon>
        <taxon>Methanobacteriota</taxon>
        <taxon>Stenosarchaea group</taxon>
        <taxon>Halobacteria</taxon>
        <taxon>Halobacteriales</taxon>
        <taxon>Natrialbaceae</taxon>
        <taxon>Natronolimnohabitans</taxon>
    </lineage>
</organism>
<dbReference type="AlphaFoldDB" id="L9WR28"/>